<dbReference type="InterPro" id="IPR051425">
    <property type="entry name" value="Formin_Homology"/>
</dbReference>
<protein>
    <recommendedName>
        <fullName evidence="2">FH2 domain-containing protein</fullName>
    </recommendedName>
</protein>
<dbReference type="InterPro" id="IPR042201">
    <property type="entry name" value="FH2_Formin_sf"/>
</dbReference>
<name>A0AAD2CW24_9STRA</name>
<evidence type="ECO:0000256" key="1">
    <source>
        <dbReference type="SAM" id="MobiDB-lite"/>
    </source>
</evidence>
<feature type="region of interest" description="Disordered" evidence="1">
    <location>
        <begin position="132"/>
        <end position="175"/>
    </location>
</feature>
<reference evidence="3" key="1">
    <citation type="submission" date="2023-08" db="EMBL/GenBank/DDBJ databases">
        <authorList>
            <person name="Audoor S."/>
            <person name="Bilcke G."/>
        </authorList>
    </citation>
    <scope>NUCLEOTIDE SEQUENCE</scope>
</reference>
<evidence type="ECO:0000313" key="3">
    <source>
        <dbReference type="EMBL" id="CAJ1945969.1"/>
    </source>
</evidence>
<feature type="compositionally biased region" description="Polar residues" evidence="1">
    <location>
        <begin position="74"/>
        <end position="99"/>
    </location>
</feature>
<sequence length="608" mass="68873">MLNNLLGEKNVPAGIPKTIGEQNHNKHKEDTATMENTKQQRANARNALSNLLGARRKPPPSAVFHPKIAELGASLTTPATPTRKNGANKNASTDLNQNLPLKKDPRFEKYFRMLKVGMPLAHVKHAMQRDGINPDVMDQDHNKPANSGNKNETSDISMPKRQPRRRKRNSEPRRARFRWNKISNFFTESIWGDLSDDETIKSIDIDEEEFTELFQAQVVTEESTKQAAAAAAQQRHESIGGNMKKKKMGSAVRVIDAKRANNGGISLARIKMTFDQMSQTVEQMDISTLTAGQIENMIEYLPSNEEQERLTEYMLNVEQEDDLVVRFNSLCECEKFMVSMMTVKYRKEKLDSMHFKLDFQYSIDSIVQDADLVDKACDELRNSDRLKKLLGIVLELGNKLNTAAQGPEDKANAFDLDSLLKLKETKAFDKKTTFLNYIVSIVERNDESLLDFAQDIQTVIKAEKVYWDVCVSEIKEVETHVENLRQMALYEAKKEEESSIAIMNGSSTPKAVAAPNCIQVPEDEEFATLKSTSTGRFTIDALTQLSQLHIKVDATIEKFQNLLIYFGINGAGERSKRPHELFSIFSQFSRDFAEARPALKHASSFKRR</sequence>
<dbReference type="PROSITE" id="PS51444">
    <property type="entry name" value="FH2"/>
    <property type="match status" value="1"/>
</dbReference>
<dbReference type="Proteomes" id="UP001295423">
    <property type="component" value="Unassembled WGS sequence"/>
</dbReference>
<dbReference type="Gene3D" id="1.20.58.2220">
    <property type="entry name" value="Formin, FH2 domain"/>
    <property type="match status" value="1"/>
</dbReference>
<evidence type="ECO:0000259" key="2">
    <source>
        <dbReference type="PROSITE" id="PS51444"/>
    </source>
</evidence>
<dbReference type="EMBL" id="CAKOGP040001557">
    <property type="protein sequence ID" value="CAJ1945969.1"/>
    <property type="molecule type" value="Genomic_DNA"/>
</dbReference>
<dbReference type="PANTHER" id="PTHR45725">
    <property type="entry name" value="FORMIN HOMOLOGY 2 FAMILY MEMBER"/>
    <property type="match status" value="1"/>
</dbReference>
<feature type="region of interest" description="Disordered" evidence="1">
    <location>
        <begin position="74"/>
        <end position="101"/>
    </location>
</feature>
<dbReference type="Pfam" id="PF10152">
    <property type="entry name" value="CCDC53"/>
    <property type="match status" value="1"/>
</dbReference>
<feature type="compositionally biased region" description="Polar residues" evidence="1">
    <location>
        <begin position="144"/>
        <end position="156"/>
    </location>
</feature>
<organism evidence="3 4">
    <name type="scientific">Cylindrotheca closterium</name>
    <dbReference type="NCBI Taxonomy" id="2856"/>
    <lineage>
        <taxon>Eukaryota</taxon>
        <taxon>Sar</taxon>
        <taxon>Stramenopiles</taxon>
        <taxon>Ochrophyta</taxon>
        <taxon>Bacillariophyta</taxon>
        <taxon>Bacillariophyceae</taxon>
        <taxon>Bacillariophycidae</taxon>
        <taxon>Bacillariales</taxon>
        <taxon>Bacillariaceae</taxon>
        <taxon>Cylindrotheca</taxon>
    </lineage>
</organism>
<feature type="domain" description="FH2" evidence="2">
    <location>
        <begin position="164"/>
        <end position="608"/>
    </location>
</feature>
<comment type="caution">
    <text evidence="3">The sequence shown here is derived from an EMBL/GenBank/DDBJ whole genome shotgun (WGS) entry which is preliminary data.</text>
</comment>
<dbReference type="PANTHER" id="PTHR45725:SF1">
    <property type="entry name" value="DISHEVELLED ASSOCIATED ACTIVATOR OF MORPHOGENESIS, ISOFORM D"/>
    <property type="match status" value="1"/>
</dbReference>
<feature type="region of interest" description="Disordered" evidence="1">
    <location>
        <begin position="1"/>
        <end position="36"/>
    </location>
</feature>
<dbReference type="SMART" id="SM00498">
    <property type="entry name" value="FH2"/>
    <property type="match status" value="1"/>
</dbReference>
<dbReference type="SUPFAM" id="SSF101447">
    <property type="entry name" value="Formin homology 2 domain (FH2 domain)"/>
    <property type="match status" value="1"/>
</dbReference>
<dbReference type="Pfam" id="PF02181">
    <property type="entry name" value="FH2"/>
    <property type="match status" value="1"/>
</dbReference>
<gene>
    <name evidence="3" type="ORF">CYCCA115_LOCUS10111</name>
</gene>
<keyword evidence="4" id="KW-1185">Reference proteome</keyword>
<evidence type="ECO:0000313" key="4">
    <source>
        <dbReference type="Proteomes" id="UP001295423"/>
    </source>
</evidence>
<dbReference type="InterPro" id="IPR015425">
    <property type="entry name" value="FH2_Formin"/>
</dbReference>
<dbReference type="InterPro" id="IPR019309">
    <property type="entry name" value="WASHC3"/>
</dbReference>
<proteinExistence type="predicted"/>
<dbReference type="GO" id="GO:0071203">
    <property type="term" value="C:WASH complex"/>
    <property type="evidence" value="ECO:0007669"/>
    <property type="project" value="InterPro"/>
</dbReference>
<dbReference type="AlphaFoldDB" id="A0AAD2CW24"/>
<accession>A0AAD2CW24</accession>